<protein>
    <submittedName>
        <fullName evidence="2">Uncharacterized protein</fullName>
    </submittedName>
</protein>
<dbReference type="KEGG" id="mfy:HH212_20165"/>
<reference evidence="2 3" key="1">
    <citation type="submission" date="2020-04" db="EMBL/GenBank/DDBJ databases">
        <title>Genome sequencing of novel species.</title>
        <authorList>
            <person name="Heo J."/>
            <person name="Kim S.-J."/>
            <person name="Kim J.-S."/>
            <person name="Hong S.-B."/>
            <person name="Kwon S.-W."/>
        </authorList>
    </citation>
    <scope>NUCLEOTIDE SEQUENCE [LARGE SCALE GENOMIC DNA]</scope>
    <source>
        <strain evidence="2 3">GN2-R2</strain>
    </source>
</reference>
<keyword evidence="3" id="KW-1185">Reference proteome</keyword>
<dbReference type="EMBL" id="CP051685">
    <property type="protein sequence ID" value="QJE02049.1"/>
    <property type="molecule type" value="Genomic_DNA"/>
</dbReference>
<dbReference type="Proteomes" id="UP000502415">
    <property type="component" value="Chromosome"/>
</dbReference>
<evidence type="ECO:0000313" key="3">
    <source>
        <dbReference type="Proteomes" id="UP000502415"/>
    </source>
</evidence>
<proteinExistence type="predicted"/>
<organism evidence="2 3">
    <name type="scientific">Massilia forsythiae</name>
    <dbReference type="NCBI Taxonomy" id="2728020"/>
    <lineage>
        <taxon>Bacteria</taxon>
        <taxon>Pseudomonadati</taxon>
        <taxon>Pseudomonadota</taxon>
        <taxon>Betaproteobacteria</taxon>
        <taxon>Burkholderiales</taxon>
        <taxon>Oxalobacteraceae</taxon>
        <taxon>Telluria group</taxon>
        <taxon>Massilia</taxon>
    </lineage>
</organism>
<accession>A0A7Z2ZU47</accession>
<dbReference type="RefSeq" id="WP_170204136.1">
    <property type="nucleotide sequence ID" value="NZ_CP051685.1"/>
</dbReference>
<feature type="region of interest" description="Disordered" evidence="1">
    <location>
        <begin position="109"/>
        <end position="141"/>
    </location>
</feature>
<feature type="compositionally biased region" description="Polar residues" evidence="1">
    <location>
        <begin position="116"/>
        <end position="125"/>
    </location>
</feature>
<sequence length="141" mass="15422">METSTVDEMLFKLKYRHVHGCNDAFASYLSQCERAHMLHNGVVNFTFGGIAVYRPSQATAVDLRARLDRYQKQLSECVNCVSAKTPEGKTDIAAVRAKIDELQRAMAGSATRGDGNAQTRSTQALVPTPTGPLGNRIDTYA</sequence>
<gene>
    <name evidence="2" type="ORF">HH212_20165</name>
</gene>
<evidence type="ECO:0000256" key="1">
    <source>
        <dbReference type="SAM" id="MobiDB-lite"/>
    </source>
</evidence>
<name>A0A7Z2ZU47_9BURK</name>
<dbReference type="AlphaFoldDB" id="A0A7Z2ZU47"/>
<evidence type="ECO:0000313" key="2">
    <source>
        <dbReference type="EMBL" id="QJE02049.1"/>
    </source>
</evidence>